<dbReference type="Pfam" id="PF00620">
    <property type="entry name" value="RhoGAP"/>
    <property type="match status" value="1"/>
</dbReference>
<feature type="compositionally biased region" description="Low complexity" evidence="2">
    <location>
        <begin position="465"/>
        <end position="479"/>
    </location>
</feature>
<reference evidence="5 6" key="1">
    <citation type="submission" date="2025-04" db="UniProtKB">
        <authorList>
            <consortium name="RefSeq"/>
        </authorList>
    </citation>
    <scope>IDENTIFICATION</scope>
</reference>
<dbReference type="SUPFAM" id="SSF48350">
    <property type="entry name" value="GTPase activation domain, GAP"/>
    <property type="match status" value="1"/>
</dbReference>
<feature type="region of interest" description="Disordered" evidence="2">
    <location>
        <begin position="462"/>
        <end position="594"/>
    </location>
</feature>
<dbReference type="GO" id="GO:0005096">
    <property type="term" value="F:GTPase activator activity"/>
    <property type="evidence" value="ECO:0007669"/>
    <property type="project" value="UniProtKB-KW"/>
</dbReference>
<evidence type="ECO:0000259" key="3">
    <source>
        <dbReference type="PROSITE" id="PS50238"/>
    </source>
</evidence>
<dbReference type="InterPro" id="IPR000198">
    <property type="entry name" value="RhoGAP_dom"/>
</dbReference>
<gene>
    <name evidence="5 6 7" type="primary">LOC110976534</name>
</gene>
<feature type="domain" description="Rho-GAP" evidence="3">
    <location>
        <begin position="80"/>
        <end position="283"/>
    </location>
</feature>
<dbReference type="PANTHER" id="PTHR14963">
    <property type="entry name" value="RHO GTPASE ACTIVATING PROTEIN 18,19-RELATED"/>
    <property type="match status" value="1"/>
</dbReference>
<dbReference type="RefSeq" id="XP_022085576.1">
    <property type="nucleotide sequence ID" value="XM_022229884.1"/>
</dbReference>
<dbReference type="AlphaFoldDB" id="A0A8B7Y0T1"/>
<dbReference type="Proteomes" id="UP000694845">
    <property type="component" value="Unplaced"/>
</dbReference>
<dbReference type="OrthoDB" id="10061772at2759"/>
<dbReference type="GO" id="GO:0005737">
    <property type="term" value="C:cytoplasm"/>
    <property type="evidence" value="ECO:0007669"/>
    <property type="project" value="TreeGrafter"/>
</dbReference>
<protein>
    <submittedName>
        <fullName evidence="5 6">Rho GTPase-activating protein 19-like isoform X1</fullName>
    </submittedName>
</protein>
<name>A0A8B7Y0T1_ACAPL</name>
<dbReference type="KEGG" id="aplc:110976534"/>
<feature type="compositionally biased region" description="Polar residues" evidence="2">
    <location>
        <begin position="509"/>
        <end position="519"/>
    </location>
</feature>
<keyword evidence="4" id="KW-1185">Reference proteome</keyword>
<sequence>MSSEYLCNPLYYVEAMRHKHPQLLNDWCCTELSHVLDFSGSDGLGQVLAGVVDLRHGKTFVKKFTKNKQRANSQSGVFGAPLSEDGYRQARQLIDFLKDFITKEGIFRVPGNSERQRRLKDKISSGLLVDLENDVFTAHDVACVLKTFLGDLPEPLLTDKHYPAHVQAAGLTYEMDKVPSLTEELGRRYQAQRIHEHITALRYLFLMLPPVNFKMLREILELLHCITKQEKLNKMSAFNLGVMFAPHILWPRYLTTEDLRNQVLVNKLNCGAEFMITQCHKIFKVPAKMLKRCEQYVKNGKLEDDEEPKPKERKAKDECDSKSKVGLVIGTPQTSTVQVKKEQTQTEAALAHLYASVQDMPPSAKKRKLMKQFAKNCNMPGTPTQVKEDILLRSQERHCRQRKHVRSRSAGDAICKRVEASADVKRRRPAPNPPVEHEKTIQQRMNLRNVRHELLDQLQKSYAKSCTPPSTPETTTTTSARGSYARSDLSPAKTHKKRRAPPTPKQQEEQQLATATKLSQVIKPVLRERPSSQLLKQQSDRPACRTPESGGLPMMKPVPKPRKLKEDGQVACVYHGHSHPQPRNGQKHELNSLV</sequence>
<dbReference type="CTD" id="84986"/>
<keyword evidence="1" id="KW-0343">GTPase activation</keyword>
<evidence type="ECO:0000313" key="6">
    <source>
        <dbReference type="RefSeq" id="XP_022085576.1"/>
    </source>
</evidence>
<proteinExistence type="predicted"/>
<dbReference type="Gene3D" id="1.10.555.10">
    <property type="entry name" value="Rho GTPase activation protein"/>
    <property type="match status" value="1"/>
</dbReference>
<dbReference type="SMART" id="SM00324">
    <property type="entry name" value="RhoGAP"/>
    <property type="match status" value="1"/>
</dbReference>
<organism evidence="4 6">
    <name type="scientific">Acanthaster planci</name>
    <name type="common">Crown-of-thorns starfish</name>
    <dbReference type="NCBI Taxonomy" id="133434"/>
    <lineage>
        <taxon>Eukaryota</taxon>
        <taxon>Metazoa</taxon>
        <taxon>Echinodermata</taxon>
        <taxon>Eleutherozoa</taxon>
        <taxon>Asterozoa</taxon>
        <taxon>Asteroidea</taxon>
        <taxon>Valvatacea</taxon>
        <taxon>Valvatida</taxon>
        <taxon>Acanthasteridae</taxon>
        <taxon>Acanthaster</taxon>
    </lineage>
</organism>
<evidence type="ECO:0000313" key="4">
    <source>
        <dbReference type="Proteomes" id="UP000694845"/>
    </source>
</evidence>
<evidence type="ECO:0000313" key="7">
    <source>
        <dbReference type="RefSeq" id="XP_022085577.1"/>
    </source>
</evidence>
<dbReference type="PANTHER" id="PTHR14963:SF7">
    <property type="entry name" value="RHO GTPASE-ACTIVATING PROTEIN 19"/>
    <property type="match status" value="1"/>
</dbReference>
<evidence type="ECO:0000313" key="5">
    <source>
        <dbReference type="RefSeq" id="XP_022085575.1"/>
    </source>
</evidence>
<dbReference type="RefSeq" id="XP_022085575.1">
    <property type="nucleotide sequence ID" value="XM_022229883.1"/>
</dbReference>
<accession>A0A8B7Y0T1</accession>
<dbReference type="InterPro" id="IPR008936">
    <property type="entry name" value="Rho_GTPase_activation_prot"/>
</dbReference>
<dbReference type="PROSITE" id="PS50238">
    <property type="entry name" value="RHOGAP"/>
    <property type="match status" value="1"/>
</dbReference>
<dbReference type="GO" id="GO:0051056">
    <property type="term" value="P:regulation of small GTPase mediated signal transduction"/>
    <property type="evidence" value="ECO:0007669"/>
    <property type="project" value="TreeGrafter"/>
</dbReference>
<evidence type="ECO:0000256" key="2">
    <source>
        <dbReference type="SAM" id="MobiDB-lite"/>
    </source>
</evidence>
<dbReference type="GO" id="GO:0007165">
    <property type="term" value="P:signal transduction"/>
    <property type="evidence" value="ECO:0007669"/>
    <property type="project" value="InterPro"/>
</dbReference>
<feature type="region of interest" description="Disordered" evidence="2">
    <location>
        <begin position="420"/>
        <end position="439"/>
    </location>
</feature>
<evidence type="ECO:0000256" key="1">
    <source>
        <dbReference type="ARBA" id="ARBA00022468"/>
    </source>
</evidence>
<dbReference type="RefSeq" id="XP_022085577.1">
    <property type="nucleotide sequence ID" value="XM_022229885.1"/>
</dbReference>
<dbReference type="GeneID" id="110976534"/>
<dbReference type="OMA" id="RNQHINK"/>